<dbReference type="AlphaFoldDB" id="A0A1B7TE67"/>
<comment type="caution">
    <text evidence="2">The sequence shown here is derived from an EMBL/GenBank/DDBJ whole genome shotgun (WGS) entry which is preliminary data.</text>
</comment>
<keyword evidence="3" id="KW-1185">Reference proteome</keyword>
<sequence length="1109" mass="128890">MREKRKNEENGQEFNKRRNIQSNMSLQGENTIFQEVMSSKIPLDFVYFDVYLTWSEYQGKPDILDSSYWCEHQQSLNKYFILKEPILRGDVNSPENVYNNEVYKLLKNYILITDCQNDNCFASGVSIFIDKGFTNTANKNGNDYTSTVEQPLDHQKLTTWALAVRFLGQNKLTIVHPRGGVYKFIPDEKYSDPFDVASCKNLFLRGSMCGDKLRSFLCLGCGDLSTEHISVTDTFFVEHCEKFHNVRDRYSKALFDFVFDYSSVIAFAGKLPSNFNNRNKDSSKMIQELRLPHNKHIEHKIKSVLFDLNRLSKTKTKKSCIDINFKHLIFDQEDRNIYGFIKNPMNKIHTFVSLSEDGFSNRNDRYESIIAHFTKNFEFEEGTNKGPKSDHYAHPLSISPISSTSPTALEEHILSVVDDTLGSWEQLSAFCTKGTSNMTNLRVKCCIDLCQLFFKDNFDLILKSPDFDSSTDDGDIFLSILSKFDLEPKEFEQLAKISVDERRNYNTVKKVDDFIKRIQNNIDYSFFYETQDDLFNSDNDNENFRDDSPQVYQNEDYDIDREYFIDENNNTPTAKEGDTLSKAQPNTALDKFLSKWDKTDYEVGSSYYSRAIEILKDEQYTLTKCRNMFKTMRKIASDIDFCVTDCLGFKKRPCIYNTNRLNFLKEFLEPYLADSFRPENFQLFSQANPEYAIATKYWLSYNDLLIMRVLYSHTKELFFLNKIGSEKDLSPFLYRKISETGYNIGTSMLNAYLNLGFIKTHQYKEIDNKNKNRFTEFSSGALTEILDILSVNSLSKSNDIKYISILLCQFIIFKFSNDLKIDYDGHFTEKYFRTDYIMSEPENIALSTASWRRSEIIDSGPFLNDPAFDDRGLIPMDIESATVGTKIRQHPNSSPDLTKSPYERSDFEIYGNGRTRLLRECIKAIQNYQIIVKNELEYLTKVTDNIDNSLYDLEDKVEARIYASLKKKSILNLIIHSKFINKRNPGIMSYVLNFMQSVVIQTSSNEKSLSLLKSIKDNNGIDMKNDLFEPCLHLNMWNAADCGTDFFETLNKGPEIKLKRDTMYNISSKPIDIDANSNVERENAVPFNIYNHGKNNFRDYGPVLRSYYY</sequence>
<reference evidence="3" key="1">
    <citation type="journal article" date="2016" name="Proc. Natl. Acad. Sci. U.S.A.">
        <title>Comparative genomics of biotechnologically important yeasts.</title>
        <authorList>
            <person name="Riley R."/>
            <person name="Haridas S."/>
            <person name="Wolfe K.H."/>
            <person name="Lopes M.R."/>
            <person name="Hittinger C.T."/>
            <person name="Goeker M."/>
            <person name="Salamov A.A."/>
            <person name="Wisecaver J.H."/>
            <person name="Long T.M."/>
            <person name="Calvey C.H."/>
            <person name="Aerts A.L."/>
            <person name="Barry K.W."/>
            <person name="Choi C."/>
            <person name="Clum A."/>
            <person name="Coughlan A.Y."/>
            <person name="Deshpande S."/>
            <person name="Douglass A.P."/>
            <person name="Hanson S.J."/>
            <person name="Klenk H.-P."/>
            <person name="LaButti K.M."/>
            <person name="Lapidus A."/>
            <person name="Lindquist E.A."/>
            <person name="Lipzen A.M."/>
            <person name="Meier-Kolthoff J.P."/>
            <person name="Ohm R.A."/>
            <person name="Otillar R.P."/>
            <person name="Pangilinan J.L."/>
            <person name="Peng Y."/>
            <person name="Rokas A."/>
            <person name="Rosa C.A."/>
            <person name="Scheuner C."/>
            <person name="Sibirny A.A."/>
            <person name="Slot J.C."/>
            <person name="Stielow J.B."/>
            <person name="Sun H."/>
            <person name="Kurtzman C.P."/>
            <person name="Blackwell M."/>
            <person name="Grigoriev I.V."/>
            <person name="Jeffries T.W."/>
        </authorList>
    </citation>
    <scope>NUCLEOTIDE SEQUENCE [LARGE SCALE GENOMIC DNA]</scope>
    <source>
        <strain evidence="3">NRRL Y-1626</strain>
    </source>
</reference>
<protein>
    <submittedName>
        <fullName evidence="2">Uncharacterized protein</fullName>
    </submittedName>
</protein>
<gene>
    <name evidence="2" type="ORF">HANVADRAFT_6556</name>
</gene>
<evidence type="ECO:0000313" key="2">
    <source>
        <dbReference type="EMBL" id="OBA27017.1"/>
    </source>
</evidence>
<dbReference type="EMBL" id="LXPE01000011">
    <property type="protein sequence ID" value="OBA27017.1"/>
    <property type="molecule type" value="Genomic_DNA"/>
</dbReference>
<proteinExistence type="predicted"/>
<organism evidence="2 3">
    <name type="scientific">Hanseniaspora valbyensis NRRL Y-1626</name>
    <dbReference type="NCBI Taxonomy" id="766949"/>
    <lineage>
        <taxon>Eukaryota</taxon>
        <taxon>Fungi</taxon>
        <taxon>Dikarya</taxon>
        <taxon>Ascomycota</taxon>
        <taxon>Saccharomycotina</taxon>
        <taxon>Saccharomycetes</taxon>
        <taxon>Saccharomycodales</taxon>
        <taxon>Saccharomycodaceae</taxon>
        <taxon>Hanseniaspora</taxon>
    </lineage>
</organism>
<dbReference type="Proteomes" id="UP000092321">
    <property type="component" value="Unassembled WGS sequence"/>
</dbReference>
<evidence type="ECO:0000256" key="1">
    <source>
        <dbReference type="SAM" id="MobiDB-lite"/>
    </source>
</evidence>
<evidence type="ECO:0000313" key="3">
    <source>
        <dbReference type="Proteomes" id="UP000092321"/>
    </source>
</evidence>
<name>A0A1B7TE67_9ASCO</name>
<feature type="region of interest" description="Disordered" evidence="1">
    <location>
        <begin position="1"/>
        <end position="20"/>
    </location>
</feature>
<accession>A0A1B7TE67</accession>